<evidence type="ECO:0000256" key="3">
    <source>
        <dbReference type="ARBA" id="ARBA00010139"/>
    </source>
</evidence>
<gene>
    <name evidence="9" type="ORF">PENANT_c008G00972</name>
</gene>
<evidence type="ECO:0000313" key="9">
    <source>
        <dbReference type="EMBL" id="OQD86115.1"/>
    </source>
</evidence>
<dbReference type="PANTHER" id="PTHR43098:SF2">
    <property type="entry name" value="FAD-BINDING MONOOXYGENASE AUSB-RELATED"/>
    <property type="match status" value="1"/>
</dbReference>
<dbReference type="InterPro" id="IPR036188">
    <property type="entry name" value="FAD/NAD-bd_sf"/>
</dbReference>
<protein>
    <submittedName>
        <fullName evidence="9">Uncharacterized protein</fullName>
    </submittedName>
</protein>
<evidence type="ECO:0000256" key="7">
    <source>
        <dbReference type="ARBA" id="ARBA00023002"/>
    </source>
</evidence>
<name>A0A1V6QAA7_9EURO</name>
<feature type="compositionally biased region" description="Basic and acidic residues" evidence="8">
    <location>
        <begin position="153"/>
        <end position="171"/>
    </location>
</feature>
<keyword evidence="4" id="KW-0285">Flavoprotein</keyword>
<evidence type="ECO:0000256" key="2">
    <source>
        <dbReference type="ARBA" id="ARBA00004721"/>
    </source>
</evidence>
<dbReference type="STRING" id="416450.A0A1V6QAA7"/>
<comment type="cofactor">
    <cofactor evidence="1">
        <name>FAD</name>
        <dbReference type="ChEBI" id="CHEBI:57692"/>
    </cofactor>
</comment>
<dbReference type="Gene3D" id="3.50.50.60">
    <property type="entry name" value="FAD/NAD(P)-binding domain"/>
    <property type="match status" value="1"/>
</dbReference>
<dbReference type="GO" id="GO:0016491">
    <property type="term" value="F:oxidoreductase activity"/>
    <property type="evidence" value="ECO:0007669"/>
    <property type="project" value="UniProtKB-KW"/>
</dbReference>
<feature type="region of interest" description="Disordered" evidence="8">
    <location>
        <begin position="153"/>
        <end position="198"/>
    </location>
</feature>
<comment type="pathway">
    <text evidence="2">Secondary metabolite biosynthesis; terpenoid biosynthesis.</text>
</comment>
<dbReference type="AlphaFoldDB" id="A0A1V6QAA7"/>
<evidence type="ECO:0000256" key="6">
    <source>
        <dbReference type="ARBA" id="ARBA00022857"/>
    </source>
</evidence>
<evidence type="ECO:0000256" key="4">
    <source>
        <dbReference type="ARBA" id="ARBA00022630"/>
    </source>
</evidence>
<keyword evidence="10" id="KW-1185">Reference proteome</keyword>
<sequence length="198" mass="22803">MDKLRDKTDEFSLKPWYPGWCKRPYFSDTFLPTFNRPDVTLVDTNGATSNQVYVLDQLAYYVAYIISEADRDKSATKRFIVEPSCAAEEEWTLQVLMRAQDLAGVASCTPWYWNREVAQLDEKEAFKAARFCIWGQGIKSYVETIEGWRHEGRMAEKSSSKNENDEIDCRPKLPLKRKVTQGSAMDDKAQVGTSSHHR</sequence>
<evidence type="ECO:0000256" key="1">
    <source>
        <dbReference type="ARBA" id="ARBA00001974"/>
    </source>
</evidence>
<dbReference type="InterPro" id="IPR050775">
    <property type="entry name" value="FAD-binding_Monooxygenases"/>
</dbReference>
<keyword evidence="6" id="KW-0521">NADP</keyword>
<reference evidence="10" key="1">
    <citation type="journal article" date="2017" name="Nat. Microbiol.">
        <title>Global analysis of biosynthetic gene clusters reveals vast potential of secondary metabolite production in Penicillium species.</title>
        <authorList>
            <person name="Nielsen J.C."/>
            <person name="Grijseels S."/>
            <person name="Prigent S."/>
            <person name="Ji B."/>
            <person name="Dainat J."/>
            <person name="Nielsen K.F."/>
            <person name="Frisvad J.C."/>
            <person name="Workman M."/>
            <person name="Nielsen J."/>
        </authorList>
    </citation>
    <scope>NUCLEOTIDE SEQUENCE [LARGE SCALE GENOMIC DNA]</scope>
    <source>
        <strain evidence="10">IBT 31811</strain>
    </source>
</reference>
<comment type="similarity">
    <text evidence="3">Belongs to the FAD-binding monooxygenase family.</text>
</comment>
<accession>A0A1V6QAA7</accession>
<evidence type="ECO:0000256" key="5">
    <source>
        <dbReference type="ARBA" id="ARBA00022827"/>
    </source>
</evidence>
<keyword evidence="5" id="KW-0274">FAD</keyword>
<dbReference type="PANTHER" id="PTHR43098">
    <property type="entry name" value="L-ORNITHINE N(5)-MONOOXYGENASE-RELATED"/>
    <property type="match status" value="1"/>
</dbReference>
<proteinExistence type="inferred from homology"/>
<dbReference type="EMBL" id="MDYN01000008">
    <property type="protein sequence ID" value="OQD86115.1"/>
    <property type="molecule type" value="Genomic_DNA"/>
</dbReference>
<organism evidence="9 10">
    <name type="scientific">Penicillium antarcticum</name>
    <dbReference type="NCBI Taxonomy" id="416450"/>
    <lineage>
        <taxon>Eukaryota</taxon>
        <taxon>Fungi</taxon>
        <taxon>Dikarya</taxon>
        <taxon>Ascomycota</taxon>
        <taxon>Pezizomycotina</taxon>
        <taxon>Eurotiomycetes</taxon>
        <taxon>Eurotiomycetidae</taxon>
        <taxon>Eurotiales</taxon>
        <taxon>Aspergillaceae</taxon>
        <taxon>Penicillium</taxon>
    </lineage>
</organism>
<keyword evidence="7" id="KW-0560">Oxidoreductase</keyword>
<dbReference type="Proteomes" id="UP000191672">
    <property type="component" value="Unassembled WGS sequence"/>
</dbReference>
<evidence type="ECO:0000256" key="8">
    <source>
        <dbReference type="SAM" id="MobiDB-lite"/>
    </source>
</evidence>
<comment type="caution">
    <text evidence="9">The sequence shown here is derived from an EMBL/GenBank/DDBJ whole genome shotgun (WGS) entry which is preliminary data.</text>
</comment>
<evidence type="ECO:0000313" key="10">
    <source>
        <dbReference type="Proteomes" id="UP000191672"/>
    </source>
</evidence>